<gene>
    <name evidence="2" type="ORF">R28058_07461</name>
</gene>
<organism evidence="2 3">
    <name type="scientific">Paraclostridium sordellii</name>
    <name type="common">Clostridium sordellii</name>
    <dbReference type="NCBI Taxonomy" id="1505"/>
    <lineage>
        <taxon>Bacteria</taxon>
        <taxon>Bacillati</taxon>
        <taxon>Bacillota</taxon>
        <taxon>Clostridia</taxon>
        <taxon>Peptostreptococcales</taxon>
        <taxon>Peptostreptococcaceae</taxon>
        <taxon>Paraclostridium</taxon>
    </lineage>
</organism>
<dbReference type="EMBL" id="CEKZ01000003">
    <property type="protein sequence ID" value="CEQ03013.1"/>
    <property type="molecule type" value="Genomic_DNA"/>
</dbReference>
<evidence type="ECO:0000313" key="3">
    <source>
        <dbReference type="Proteomes" id="UP000049127"/>
    </source>
</evidence>
<protein>
    <submittedName>
        <fullName evidence="2">Uncharacterized protein</fullName>
    </submittedName>
</protein>
<feature type="transmembrane region" description="Helical" evidence="1">
    <location>
        <begin position="9"/>
        <end position="27"/>
    </location>
</feature>
<feature type="transmembrane region" description="Helical" evidence="1">
    <location>
        <begin position="33"/>
        <end position="56"/>
    </location>
</feature>
<evidence type="ECO:0000256" key="1">
    <source>
        <dbReference type="SAM" id="Phobius"/>
    </source>
</evidence>
<dbReference type="AlphaFoldDB" id="A0A0C7R1A4"/>
<name>A0A0C7R1A4_PARSO</name>
<sequence length="64" mass="7499">MRNFNFRKLDYVIFYLLFAGLFSSQLINASLFIIYKILVICIVPTLIFGTLTNFIFKGKNKKNN</sequence>
<accession>A0A0C7R1A4</accession>
<evidence type="ECO:0000313" key="2">
    <source>
        <dbReference type="EMBL" id="CEQ03013.1"/>
    </source>
</evidence>
<keyword evidence="1" id="KW-1133">Transmembrane helix</keyword>
<dbReference type="RefSeq" id="WP_055341533.1">
    <property type="nucleotide sequence ID" value="NZ_CP080291.1"/>
</dbReference>
<keyword evidence="1" id="KW-0812">Transmembrane</keyword>
<keyword evidence="1" id="KW-0472">Membrane</keyword>
<dbReference type="Proteomes" id="UP000049127">
    <property type="component" value="Unassembled WGS sequence"/>
</dbReference>
<reference evidence="2 3" key="1">
    <citation type="submission" date="2015-01" db="EMBL/GenBank/DDBJ databases">
        <authorList>
            <person name="Aslett A.Martin."/>
            <person name="De Silva Nishadi"/>
        </authorList>
    </citation>
    <scope>NUCLEOTIDE SEQUENCE [LARGE SCALE GENOMIC DNA]</scope>
    <source>
        <strain evidence="2 3">R28058</strain>
    </source>
</reference>
<proteinExistence type="predicted"/>